<evidence type="ECO:0000313" key="3">
    <source>
        <dbReference type="Proteomes" id="UP000530514"/>
    </source>
</evidence>
<dbReference type="Pfam" id="PF01521">
    <property type="entry name" value="Fe-S_biosyn"/>
    <property type="match status" value="1"/>
</dbReference>
<gene>
    <name evidence="2" type="ORF">H1164_06615</name>
</gene>
<dbReference type="InterPro" id="IPR000361">
    <property type="entry name" value="ATAP_core_dom"/>
</dbReference>
<protein>
    <submittedName>
        <fullName evidence="2">Iron-sulfur cluster biosynthesis family protein</fullName>
    </submittedName>
</protein>
<dbReference type="OrthoDB" id="2361087at2"/>
<dbReference type="SUPFAM" id="SSF89360">
    <property type="entry name" value="HesB-like domain"/>
    <property type="match status" value="1"/>
</dbReference>
<evidence type="ECO:0000313" key="2">
    <source>
        <dbReference type="EMBL" id="MBA4542577.1"/>
    </source>
</evidence>
<sequence>MLRIAAITEGCGCSNDAMYEVNWDLPQENDRHFEIAKDLSVVIDPGSQLYFEPELIIDFDPERGTFSLKNKSEIFIRQIFL</sequence>
<proteinExistence type="predicted"/>
<keyword evidence="3" id="KW-1185">Reference proteome</keyword>
<evidence type="ECO:0000259" key="1">
    <source>
        <dbReference type="Pfam" id="PF01521"/>
    </source>
</evidence>
<comment type="caution">
    <text evidence="2">The sequence shown here is derived from an EMBL/GenBank/DDBJ whole genome shotgun (WGS) entry which is preliminary data.</text>
</comment>
<dbReference type="AlphaFoldDB" id="A0A7W2AGW1"/>
<dbReference type="Gene3D" id="2.60.300.12">
    <property type="entry name" value="HesB-like domain"/>
    <property type="match status" value="1"/>
</dbReference>
<dbReference type="InterPro" id="IPR035903">
    <property type="entry name" value="HesB-like_dom_sf"/>
</dbReference>
<dbReference type="Proteomes" id="UP000530514">
    <property type="component" value="Unassembled WGS sequence"/>
</dbReference>
<name>A0A7W2AGW1_9BACL</name>
<feature type="domain" description="Core" evidence="1">
    <location>
        <begin position="3"/>
        <end position="75"/>
    </location>
</feature>
<accession>A0A7W2AGW1</accession>
<reference evidence="2 3" key="1">
    <citation type="submission" date="2020-07" db="EMBL/GenBank/DDBJ databases">
        <authorList>
            <person name="Feng H."/>
        </authorList>
    </citation>
    <scope>NUCLEOTIDE SEQUENCE [LARGE SCALE GENOMIC DNA]</scope>
    <source>
        <strain evidence="3">s-11</strain>
    </source>
</reference>
<dbReference type="EMBL" id="JACEIP010000007">
    <property type="protein sequence ID" value="MBA4542577.1"/>
    <property type="molecule type" value="Genomic_DNA"/>
</dbReference>
<organism evidence="2 3">
    <name type="scientific">Thermoactinomyces daqus</name>
    <dbReference type="NCBI Taxonomy" id="1329516"/>
    <lineage>
        <taxon>Bacteria</taxon>
        <taxon>Bacillati</taxon>
        <taxon>Bacillota</taxon>
        <taxon>Bacilli</taxon>
        <taxon>Bacillales</taxon>
        <taxon>Thermoactinomycetaceae</taxon>
        <taxon>Thermoactinomyces</taxon>
    </lineage>
</organism>